<keyword evidence="1" id="KW-0472">Membrane</keyword>
<dbReference type="PATRIC" id="fig|291169.3.peg.2023"/>
<organism evidence="2 3">
    <name type="scientific">Methylophaga muralis</name>
    <dbReference type="NCBI Taxonomy" id="291169"/>
    <lineage>
        <taxon>Bacteria</taxon>
        <taxon>Pseudomonadati</taxon>
        <taxon>Pseudomonadota</taxon>
        <taxon>Gammaproteobacteria</taxon>
        <taxon>Thiotrichales</taxon>
        <taxon>Piscirickettsiaceae</taxon>
        <taxon>Methylophaga</taxon>
    </lineage>
</organism>
<sequence>MVINPLLNLNMNKANIIVLLFLMMFIRPINAEPAPHIGIVEQSLGRDFGIVVGDIIEHYYVVQVPANYNLTPASLPPNGDLDYWLELLNSDYQLISENDQLRRYRLHFTFQTFYAPLDVRALTIPSLAVRFTADDNAHQIAIPAWDFTMSPIKEIVPRGVASDSTQNAFMKADLRPTTISTANLKQQIWILAVSLIILVIFWLSLNGYLFSFARSPFQQAFHEVKKLRKYHAEDSAFSQALQAVHRAFNRRAKQALFAHQIEDFVSQHPELKAYQEKIDNFYQLSAETLYSEQKKGDPTDFDQLLSLCKQLAGAEKLALKKS</sequence>
<keyword evidence="1" id="KW-1133">Transmembrane helix</keyword>
<comment type="caution">
    <text evidence="2">The sequence shown here is derived from an EMBL/GenBank/DDBJ whole genome shotgun (WGS) entry which is preliminary data.</text>
</comment>
<dbReference type="STRING" id="291169.A9E74_02015"/>
<evidence type="ECO:0000313" key="2">
    <source>
        <dbReference type="EMBL" id="ODN66284.1"/>
    </source>
</evidence>
<keyword evidence="1" id="KW-0812">Transmembrane</keyword>
<dbReference type="Proteomes" id="UP000094379">
    <property type="component" value="Unassembled WGS sequence"/>
</dbReference>
<evidence type="ECO:0000313" key="3">
    <source>
        <dbReference type="Proteomes" id="UP000094379"/>
    </source>
</evidence>
<gene>
    <name evidence="2" type="ORF">A9E74_02015</name>
</gene>
<evidence type="ECO:0000256" key="1">
    <source>
        <dbReference type="SAM" id="Phobius"/>
    </source>
</evidence>
<reference evidence="2 3" key="1">
    <citation type="submission" date="2016-07" db="EMBL/GenBank/DDBJ databases">
        <title>Draft Genome Sequence of Methylophaga muralis Bur 1.</title>
        <authorList>
            <person name="Vasilenko O.V."/>
            <person name="Doronina N.V."/>
            <person name="Shmareva M.N."/>
            <person name="Tarlachkov S.V."/>
            <person name="Mustakhimov I."/>
            <person name="Trotsenko Y.A."/>
        </authorList>
    </citation>
    <scope>NUCLEOTIDE SEQUENCE [LARGE SCALE GENOMIC DNA]</scope>
    <source>
        <strain evidence="2 3">Bur 1</strain>
    </source>
</reference>
<accession>A0A1E3GQI5</accession>
<keyword evidence="3" id="KW-1185">Reference proteome</keyword>
<name>A0A1E3GQI5_9GAMM</name>
<dbReference type="AlphaFoldDB" id="A0A1E3GQI5"/>
<dbReference type="EMBL" id="MCRI01000023">
    <property type="protein sequence ID" value="ODN66284.1"/>
    <property type="molecule type" value="Genomic_DNA"/>
</dbReference>
<feature type="transmembrane region" description="Helical" evidence="1">
    <location>
        <begin position="188"/>
        <end position="210"/>
    </location>
</feature>
<proteinExistence type="predicted"/>
<protein>
    <submittedName>
        <fullName evidence="2">MxaA protein</fullName>
    </submittedName>
</protein>